<gene>
    <name evidence="3" type="ORF">HETSPECPRED_007469</name>
</gene>
<dbReference type="InterPro" id="IPR037401">
    <property type="entry name" value="SnoaL-like"/>
</dbReference>
<dbReference type="AlphaFoldDB" id="A0A8H3IJ22"/>
<proteinExistence type="predicted"/>
<dbReference type="CDD" id="cd00531">
    <property type="entry name" value="NTF2_like"/>
    <property type="match status" value="1"/>
</dbReference>
<name>A0A8H3IJ22_9LECA</name>
<evidence type="ECO:0000313" key="4">
    <source>
        <dbReference type="Proteomes" id="UP000664521"/>
    </source>
</evidence>
<evidence type="ECO:0000259" key="2">
    <source>
        <dbReference type="Pfam" id="PF13577"/>
    </source>
</evidence>
<dbReference type="SUPFAM" id="SSF54427">
    <property type="entry name" value="NTF2-like"/>
    <property type="match status" value="1"/>
</dbReference>
<feature type="domain" description="SnoaL-like" evidence="2">
    <location>
        <begin position="54"/>
        <end position="177"/>
    </location>
</feature>
<dbReference type="InterPro" id="IPR032710">
    <property type="entry name" value="NTF2-like_dom_sf"/>
</dbReference>
<sequence length="193" mass="21394">MSCLRTMQAISFIVILFYINGILCLAQDDPTAPIPLPAVATSYSRSLTRQDADIQDQIRNTLAHYPLALDGKNFAALDLFYTADAVANYSEPLNVVTGLPQIEAVVERTLRRVLTQHTYGTQVIEIEKGKTRARSLTYFTATHLGKGNATGKAYYAYGQYQDNLVRIGDGWRVKHRNLVYMGPGIGDASIFSE</sequence>
<organism evidence="3 4">
    <name type="scientific">Heterodermia speciosa</name>
    <dbReference type="NCBI Taxonomy" id="116794"/>
    <lineage>
        <taxon>Eukaryota</taxon>
        <taxon>Fungi</taxon>
        <taxon>Dikarya</taxon>
        <taxon>Ascomycota</taxon>
        <taxon>Pezizomycotina</taxon>
        <taxon>Lecanoromycetes</taxon>
        <taxon>OSLEUM clade</taxon>
        <taxon>Lecanoromycetidae</taxon>
        <taxon>Caliciales</taxon>
        <taxon>Physciaceae</taxon>
        <taxon>Heterodermia</taxon>
    </lineage>
</organism>
<reference evidence="3" key="1">
    <citation type="submission" date="2021-03" db="EMBL/GenBank/DDBJ databases">
        <authorList>
            <person name="Tagirdzhanova G."/>
        </authorList>
    </citation>
    <scope>NUCLEOTIDE SEQUENCE</scope>
</reference>
<dbReference type="Gene3D" id="3.10.450.50">
    <property type="match status" value="1"/>
</dbReference>
<feature type="chain" id="PRO_5034226907" description="SnoaL-like domain-containing protein" evidence="1">
    <location>
        <begin position="25"/>
        <end position="193"/>
    </location>
</feature>
<dbReference type="OrthoDB" id="2148716at2759"/>
<dbReference type="EMBL" id="CAJPDS010000053">
    <property type="protein sequence ID" value="CAF9929842.1"/>
    <property type="molecule type" value="Genomic_DNA"/>
</dbReference>
<comment type="caution">
    <text evidence="3">The sequence shown here is derived from an EMBL/GenBank/DDBJ whole genome shotgun (WGS) entry which is preliminary data.</text>
</comment>
<evidence type="ECO:0000313" key="3">
    <source>
        <dbReference type="EMBL" id="CAF9929842.1"/>
    </source>
</evidence>
<dbReference type="Proteomes" id="UP000664521">
    <property type="component" value="Unassembled WGS sequence"/>
</dbReference>
<feature type="signal peptide" evidence="1">
    <location>
        <begin position="1"/>
        <end position="24"/>
    </location>
</feature>
<evidence type="ECO:0000256" key="1">
    <source>
        <dbReference type="SAM" id="SignalP"/>
    </source>
</evidence>
<accession>A0A8H3IJ22</accession>
<protein>
    <recommendedName>
        <fullName evidence="2">SnoaL-like domain-containing protein</fullName>
    </recommendedName>
</protein>
<dbReference type="Pfam" id="PF13577">
    <property type="entry name" value="SnoaL_4"/>
    <property type="match status" value="1"/>
</dbReference>
<keyword evidence="1" id="KW-0732">Signal</keyword>
<keyword evidence="4" id="KW-1185">Reference proteome</keyword>